<dbReference type="EMBL" id="FNES01000005">
    <property type="protein sequence ID" value="SDJ50709.1"/>
    <property type="molecule type" value="Genomic_DNA"/>
</dbReference>
<feature type="compositionally biased region" description="Basic and acidic residues" evidence="1">
    <location>
        <begin position="71"/>
        <end position="82"/>
    </location>
</feature>
<keyword evidence="2" id="KW-0812">Transmembrane</keyword>
<keyword evidence="4" id="KW-1185">Reference proteome</keyword>
<proteinExistence type="predicted"/>
<evidence type="ECO:0000256" key="1">
    <source>
        <dbReference type="SAM" id="MobiDB-lite"/>
    </source>
</evidence>
<feature type="region of interest" description="Disordered" evidence="1">
    <location>
        <begin position="36"/>
        <end position="82"/>
    </location>
</feature>
<keyword evidence="2" id="KW-1133">Transmembrane helix</keyword>
<protein>
    <submittedName>
        <fullName evidence="3">Cytochrome c oxidase cbb3-type subunit 4</fullName>
    </submittedName>
</protein>
<dbReference type="OrthoDB" id="6402501at2"/>
<organism evidence="3 4">
    <name type="scientific">Billgrantia gudaonensis</name>
    <dbReference type="NCBI Taxonomy" id="376427"/>
    <lineage>
        <taxon>Bacteria</taxon>
        <taxon>Pseudomonadati</taxon>
        <taxon>Pseudomonadota</taxon>
        <taxon>Gammaproteobacteria</taxon>
        <taxon>Oceanospirillales</taxon>
        <taxon>Halomonadaceae</taxon>
        <taxon>Billgrantia</taxon>
    </lineage>
</organism>
<reference evidence="3 4" key="1">
    <citation type="submission" date="2016-10" db="EMBL/GenBank/DDBJ databases">
        <authorList>
            <person name="de Groot N.N."/>
        </authorList>
    </citation>
    <scope>NUCLEOTIDE SEQUENCE [LARGE SCALE GENOMIC DNA]</scope>
    <source>
        <strain evidence="3 4">CGMCC 1.6133</strain>
    </source>
</reference>
<dbReference type="AlphaFoldDB" id="A0A1G8UAD2"/>
<evidence type="ECO:0000313" key="3">
    <source>
        <dbReference type="EMBL" id="SDJ50709.1"/>
    </source>
</evidence>
<keyword evidence="2" id="KW-0472">Membrane</keyword>
<evidence type="ECO:0000313" key="4">
    <source>
        <dbReference type="Proteomes" id="UP000198525"/>
    </source>
</evidence>
<gene>
    <name evidence="3" type="ORF">SAMN04487954_105121</name>
</gene>
<dbReference type="RefSeq" id="WP_089684926.1">
    <property type="nucleotide sequence ID" value="NZ_FNES01000005.1"/>
</dbReference>
<feature type="transmembrane region" description="Helical" evidence="2">
    <location>
        <begin position="6"/>
        <end position="26"/>
    </location>
</feature>
<dbReference type="Pfam" id="PF05545">
    <property type="entry name" value="FixQ"/>
    <property type="match status" value="1"/>
</dbReference>
<dbReference type="STRING" id="376427.SAMN04487954_105121"/>
<accession>A0A1G8UAD2</accession>
<dbReference type="CDD" id="cd01324">
    <property type="entry name" value="cbb3_Oxidase_CcoQ"/>
    <property type="match status" value="1"/>
</dbReference>
<dbReference type="Proteomes" id="UP000198525">
    <property type="component" value="Unassembled WGS sequence"/>
</dbReference>
<sequence length="82" mass="9278">MDTGTFRGIITGLLILAFLGITAWAYSRRRKPDFDEAANLPFADEDDTHDRDHRPATRHDETSYEAGSRPADSRQDRGDRNA</sequence>
<name>A0A1G8UAD2_9GAMM</name>
<dbReference type="InterPro" id="IPR008621">
    <property type="entry name" value="Cbb3-typ_cyt_oxidase_comp"/>
</dbReference>
<evidence type="ECO:0000256" key="2">
    <source>
        <dbReference type="SAM" id="Phobius"/>
    </source>
</evidence>
<feature type="compositionally biased region" description="Basic and acidic residues" evidence="1">
    <location>
        <begin position="48"/>
        <end position="62"/>
    </location>
</feature>